<organism evidence="2 3">
    <name type="scientific">Daphnia magna</name>
    <dbReference type="NCBI Taxonomy" id="35525"/>
    <lineage>
        <taxon>Eukaryota</taxon>
        <taxon>Metazoa</taxon>
        <taxon>Ecdysozoa</taxon>
        <taxon>Arthropoda</taxon>
        <taxon>Crustacea</taxon>
        <taxon>Branchiopoda</taxon>
        <taxon>Diplostraca</taxon>
        <taxon>Cladocera</taxon>
        <taxon>Anomopoda</taxon>
        <taxon>Daphniidae</taxon>
        <taxon>Daphnia</taxon>
    </lineage>
</organism>
<keyword evidence="3" id="KW-1185">Reference proteome</keyword>
<proteinExistence type="predicted"/>
<accession>A0A164R2J2</accession>
<dbReference type="EMBL" id="LRGB01002244">
    <property type="protein sequence ID" value="KZS08281.1"/>
    <property type="molecule type" value="Genomic_DNA"/>
</dbReference>
<dbReference type="AlphaFoldDB" id="A0A164R2J2"/>
<evidence type="ECO:0000256" key="1">
    <source>
        <dbReference type="SAM" id="MobiDB-lite"/>
    </source>
</evidence>
<comment type="caution">
    <text evidence="2">The sequence shown here is derived from an EMBL/GenBank/DDBJ whole genome shotgun (WGS) entry which is preliminary data.</text>
</comment>
<dbReference type="OrthoDB" id="7444419at2759"/>
<feature type="region of interest" description="Disordered" evidence="1">
    <location>
        <begin position="418"/>
        <end position="484"/>
    </location>
</feature>
<feature type="compositionally biased region" description="Basic and acidic residues" evidence="1">
    <location>
        <begin position="293"/>
        <end position="303"/>
    </location>
</feature>
<reference evidence="2 3" key="1">
    <citation type="submission" date="2016-03" db="EMBL/GenBank/DDBJ databases">
        <title>EvidentialGene: Evidence-directed Construction of Genes on Genomes.</title>
        <authorList>
            <person name="Gilbert D.G."/>
            <person name="Choi J.-H."/>
            <person name="Mockaitis K."/>
            <person name="Colbourne J."/>
            <person name="Pfrender M."/>
        </authorList>
    </citation>
    <scope>NUCLEOTIDE SEQUENCE [LARGE SCALE GENOMIC DNA]</scope>
    <source>
        <strain evidence="2 3">Xinb3</strain>
        <tissue evidence="2">Complete organism</tissue>
    </source>
</reference>
<feature type="region of interest" description="Disordered" evidence="1">
    <location>
        <begin position="293"/>
        <end position="355"/>
    </location>
</feature>
<evidence type="ECO:0000313" key="3">
    <source>
        <dbReference type="Proteomes" id="UP000076858"/>
    </source>
</evidence>
<sequence>MKTSVDSIVKLEYQIATIHDDNFFIHKIQPFNPGGLKKLQVAAWREELILIYEDVKDLHHKYMDSLPDITDPQRQACEKWEVQFDTDHVEILNFAIRYATSSHHSVSSTGTSASYVTISTTLSQTRSTRSAPTDLPRQNSQLDLHLQRQMLELKAKLEQSKIQIETNATYVTETLSKALKGMVEQLGKLIDLSHVTSTEIATNTQLVKDSHKTLHDMDQKIETVKLDLNAQIEGLRTEIGVSKLHLRTIKEHIIDQGAHIPSRPQTLSARQDVSARNTLKSLEATFLHRKTLLDADTSSREQPSRPLPIMHPACGPFIGDDTSSDKSPEHQPANGSSNPSHGGCCSHPRTPSFTIQPRTTLMAIEAKLTTYLQKKRNEKRKKADAELNVLDLDDWVTVKSMSKQHGKNVFKSLNTSTSKSVRFDEKKPVKRPNASHTSTSGHVSKEEGSKVATSSPPLADSMGRRPEERRRTRKQPKRLTSGSASLVTAGLTTWPAVTCLCLSRPRNGLKSYLSPEGVYYASQASTNAGSVPETSNVPLVDVLDQDTIPCFTAPNSSH</sequence>
<protein>
    <submittedName>
        <fullName evidence="2">Uncharacterized protein</fullName>
    </submittedName>
</protein>
<evidence type="ECO:0000313" key="2">
    <source>
        <dbReference type="EMBL" id="KZS08281.1"/>
    </source>
</evidence>
<gene>
    <name evidence="2" type="ORF">APZ42_027750</name>
</gene>
<name>A0A164R2J2_9CRUS</name>
<dbReference type="Proteomes" id="UP000076858">
    <property type="component" value="Unassembled WGS sequence"/>
</dbReference>